<comment type="similarity">
    <text evidence="2">Belongs to the SsgA family.</text>
</comment>
<proteinExistence type="inferred from homology"/>
<accession>A0ABT9QU97</accession>
<evidence type="ECO:0000256" key="3">
    <source>
        <dbReference type="ARBA" id="ARBA00022618"/>
    </source>
</evidence>
<gene>
    <name evidence="7" type="ORF">J2853_009627</name>
</gene>
<comment type="caution">
    <text evidence="7">The sequence shown here is derived from an EMBL/GenBank/DDBJ whole genome shotgun (WGS) entry which is preliminary data.</text>
</comment>
<reference evidence="7 8" key="1">
    <citation type="submission" date="2023-07" db="EMBL/GenBank/DDBJ databases">
        <title>Sequencing the genomes of 1000 actinobacteria strains.</title>
        <authorList>
            <person name="Klenk H.-P."/>
        </authorList>
    </citation>
    <scope>NUCLEOTIDE SEQUENCE [LARGE SCALE GENOMIC DNA]</scope>
    <source>
        <strain evidence="7 8">DSM 46740</strain>
    </source>
</reference>
<sequence>MTVCFADRPNQGFKARAVYELTDPYAVQLQFPSPSGTGAIAWTFARDLLVQVVHPTCVKPVGEGDIRFGPAEAEDYIEIVLHPTGPQPSKLYARRDELTSFITQTYKRVPDGGEDDWIDWSAAWSRLQMLLGGAA</sequence>
<evidence type="ECO:0000256" key="1">
    <source>
        <dbReference type="ARBA" id="ARBA00004431"/>
    </source>
</evidence>
<evidence type="ECO:0000313" key="7">
    <source>
        <dbReference type="EMBL" id="MDP9850331.1"/>
    </source>
</evidence>
<dbReference type="Pfam" id="PF04686">
    <property type="entry name" value="SsgA"/>
    <property type="match status" value="1"/>
</dbReference>
<dbReference type="EMBL" id="JAUSQU010000002">
    <property type="protein sequence ID" value="MDP9850331.1"/>
    <property type="molecule type" value="Genomic_DNA"/>
</dbReference>
<evidence type="ECO:0000256" key="5">
    <source>
        <dbReference type="ARBA" id="ARBA00023210"/>
    </source>
</evidence>
<dbReference type="Gene3D" id="2.30.31.20">
    <property type="entry name" value="Sporulation-specific cell division protein SsgB"/>
    <property type="match status" value="1"/>
</dbReference>
<keyword evidence="6" id="KW-0131">Cell cycle</keyword>
<keyword evidence="4" id="KW-0749">Sporulation</keyword>
<comment type="subcellular location">
    <subcellularLocation>
        <location evidence="1">Cell septum</location>
    </subcellularLocation>
</comment>
<keyword evidence="3" id="KW-0132">Cell division</keyword>
<protein>
    <recommendedName>
        <fullName evidence="9">SsgA family sporulation/cell division regulator</fullName>
    </recommendedName>
</protein>
<dbReference type="InterPro" id="IPR038658">
    <property type="entry name" value="SsgB_sf"/>
</dbReference>
<evidence type="ECO:0000256" key="4">
    <source>
        <dbReference type="ARBA" id="ARBA00022969"/>
    </source>
</evidence>
<evidence type="ECO:0000256" key="6">
    <source>
        <dbReference type="ARBA" id="ARBA00023306"/>
    </source>
</evidence>
<evidence type="ECO:0008006" key="9">
    <source>
        <dbReference type="Google" id="ProtNLM"/>
    </source>
</evidence>
<evidence type="ECO:0000256" key="2">
    <source>
        <dbReference type="ARBA" id="ARBA00009323"/>
    </source>
</evidence>
<keyword evidence="8" id="KW-1185">Reference proteome</keyword>
<name>A0ABT9QU97_9ACTN</name>
<dbReference type="InterPro" id="IPR006776">
    <property type="entry name" value="SsgB"/>
</dbReference>
<dbReference type="Proteomes" id="UP001225356">
    <property type="component" value="Unassembled WGS sequence"/>
</dbReference>
<keyword evidence="5" id="KW-0717">Septation</keyword>
<organism evidence="7 8">
    <name type="scientific">Streptosporangium lutulentum</name>
    <dbReference type="NCBI Taxonomy" id="1461250"/>
    <lineage>
        <taxon>Bacteria</taxon>
        <taxon>Bacillati</taxon>
        <taxon>Actinomycetota</taxon>
        <taxon>Actinomycetes</taxon>
        <taxon>Streptosporangiales</taxon>
        <taxon>Streptosporangiaceae</taxon>
        <taxon>Streptosporangium</taxon>
    </lineage>
</organism>
<evidence type="ECO:0000313" key="8">
    <source>
        <dbReference type="Proteomes" id="UP001225356"/>
    </source>
</evidence>